<evidence type="ECO:0000313" key="3">
    <source>
        <dbReference type="Proteomes" id="UP001562425"/>
    </source>
</evidence>
<evidence type="ECO:0000313" key="2">
    <source>
        <dbReference type="EMBL" id="KAL1402311.1"/>
    </source>
</evidence>
<dbReference type="AlphaFoldDB" id="A0ABD1DRC7"/>
<dbReference type="Proteomes" id="UP001562425">
    <property type="component" value="Unassembled WGS sequence"/>
</dbReference>
<dbReference type="EMBL" id="JBEHCU010003178">
    <property type="protein sequence ID" value="KAL1402311.1"/>
    <property type="molecule type" value="Genomic_DNA"/>
</dbReference>
<name>A0ABD1DRC7_CULPP</name>
<dbReference type="InterPro" id="IPR050158">
    <property type="entry name" value="Ubiquitin_ubiquitin-like"/>
</dbReference>
<accession>A0ABD1DRC7</accession>
<dbReference type="SUPFAM" id="SSF54236">
    <property type="entry name" value="Ubiquitin-like"/>
    <property type="match status" value="1"/>
</dbReference>
<dbReference type="Pfam" id="PF00240">
    <property type="entry name" value="ubiquitin"/>
    <property type="match status" value="1"/>
</dbReference>
<gene>
    <name evidence="2" type="ORF">pipiens_019796</name>
</gene>
<evidence type="ECO:0000259" key="1">
    <source>
        <dbReference type="PROSITE" id="PS50053"/>
    </source>
</evidence>
<organism evidence="2 3">
    <name type="scientific">Culex pipiens pipiens</name>
    <name type="common">Northern house mosquito</name>
    <dbReference type="NCBI Taxonomy" id="38569"/>
    <lineage>
        <taxon>Eukaryota</taxon>
        <taxon>Metazoa</taxon>
        <taxon>Ecdysozoa</taxon>
        <taxon>Arthropoda</taxon>
        <taxon>Hexapoda</taxon>
        <taxon>Insecta</taxon>
        <taxon>Pterygota</taxon>
        <taxon>Neoptera</taxon>
        <taxon>Endopterygota</taxon>
        <taxon>Diptera</taxon>
        <taxon>Nematocera</taxon>
        <taxon>Culicoidea</taxon>
        <taxon>Culicidae</taxon>
        <taxon>Culicinae</taxon>
        <taxon>Culicini</taxon>
        <taxon>Culex</taxon>
        <taxon>Culex</taxon>
    </lineage>
</organism>
<dbReference type="Gene3D" id="3.10.20.90">
    <property type="entry name" value="Phosphatidylinositol 3-kinase Catalytic Subunit, Chain A, domain 1"/>
    <property type="match status" value="1"/>
</dbReference>
<protein>
    <recommendedName>
        <fullName evidence="1">Ubiquitin-like domain-containing protein</fullName>
    </recommendedName>
</protein>
<feature type="non-terminal residue" evidence="2">
    <location>
        <position position="1"/>
    </location>
</feature>
<keyword evidence="3" id="KW-1185">Reference proteome</keyword>
<comment type="caution">
    <text evidence="2">The sequence shown here is derived from an EMBL/GenBank/DDBJ whole genome shotgun (WGS) entry which is preliminary data.</text>
</comment>
<dbReference type="InterPro" id="IPR029071">
    <property type="entry name" value="Ubiquitin-like_domsf"/>
</dbReference>
<dbReference type="SMART" id="SM00213">
    <property type="entry name" value="UBQ"/>
    <property type="match status" value="1"/>
</dbReference>
<dbReference type="PRINTS" id="PR00348">
    <property type="entry name" value="UBIQUITIN"/>
</dbReference>
<feature type="domain" description="Ubiquitin-like" evidence="1">
    <location>
        <begin position="6"/>
        <end position="76"/>
    </location>
</feature>
<dbReference type="PROSITE" id="PS50053">
    <property type="entry name" value="UBIQUITIN_2"/>
    <property type="match status" value="1"/>
</dbReference>
<dbReference type="InterPro" id="IPR019956">
    <property type="entry name" value="Ubiquitin_dom"/>
</dbReference>
<dbReference type="InterPro" id="IPR000626">
    <property type="entry name" value="Ubiquitin-like_dom"/>
</dbReference>
<dbReference type="PANTHER" id="PTHR10666">
    <property type="entry name" value="UBIQUITIN"/>
    <property type="match status" value="1"/>
</dbReference>
<proteinExistence type="predicted"/>
<reference evidence="2 3" key="1">
    <citation type="submission" date="2024-05" db="EMBL/GenBank/DDBJ databases">
        <title>Culex pipiens pipiens assembly and annotation.</title>
        <authorList>
            <person name="Alout H."/>
            <person name="Durand T."/>
        </authorList>
    </citation>
    <scope>NUCLEOTIDE SEQUENCE [LARGE SCALE GENOMIC DNA]</scope>
    <source>
        <strain evidence="2">HA-2024</strain>
        <tissue evidence="2">Whole body</tissue>
    </source>
</reference>
<dbReference type="CDD" id="cd17039">
    <property type="entry name" value="Ubl_ubiquitin_like"/>
    <property type="match status" value="1"/>
</dbReference>
<sequence length="82" mass="9453">DASTTMQIFVFIQTWKIYPIGLKVDARETIGEVKAMIQKLEAIPTSTHWMFYRNQRLEDGRTLAGYGIGENSDLYLCPVYFT</sequence>